<sequence length="275" mass="31385">MVDENKAVNEQAKKIIALWSVCSVGKSTLACNLARKLAKETNLKIGLLDFSLITPCLHLFLDLEDKESSIEYILKSWQDNYSYHDLLKENAHITKNLPNLLCWTGLIKNPQLIDKLGDIQTRTIIYELFDLVDILFIDVQSDTLLISTDAALKTATDVLVVVDQNRNTIENTAKWLNNLHARNMDMNKFQLIINQYSNKAVYTKNKIEGNLSLPLLGTVPGVSKVNYDNSTVSLVPLLKYGKFDKAIENILLRLHLTKAVKKRRILRDSNWRIFK</sequence>
<protein>
    <recommendedName>
        <fullName evidence="3">CobQ/CobB/MinD/ParA nucleotide binding domain-containing protein</fullName>
    </recommendedName>
</protein>
<organism evidence="4 5">
    <name type="scientific">Dehalobacter restrictus (strain DSM 9455 / PER-K23)</name>
    <dbReference type="NCBI Taxonomy" id="871738"/>
    <lineage>
        <taxon>Bacteria</taxon>
        <taxon>Bacillati</taxon>
        <taxon>Bacillota</taxon>
        <taxon>Clostridia</taxon>
        <taxon>Eubacteriales</taxon>
        <taxon>Desulfitobacteriaceae</taxon>
        <taxon>Dehalobacter</taxon>
    </lineage>
</organism>
<evidence type="ECO:0000313" key="4">
    <source>
        <dbReference type="EMBL" id="AHF08771.1"/>
    </source>
</evidence>
<dbReference type="PANTHER" id="PTHR43384:SF6">
    <property type="entry name" value="SEPTUM SITE-DETERMINING PROTEIN MIND HOMOLOG, CHLOROPLASTIC"/>
    <property type="match status" value="1"/>
</dbReference>
<dbReference type="InterPro" id="IPR027417">
    <property type="entry name" value="P-loop_NTPase"/>
</dbReference>
<keyword evidence="5" id="KW-1185">Reference proteome</keyword>
<feature type="domain" description="CobQ/CobB/MinD/ParA nucleotide binding" evidence="3">
    <location>
        <begin position="24"/>
        <end position="225"/>
    </location>
</feature>
<dbReference type="EMBL" id="CP007033">
    <property type="protein sequence ID" value="AHF08771.1"/>
    <property type="molecule type" value="Genomic_DNA"/>
</dbReference>
<gene>
    <name evidence="4" type="ORF">DEHRE_00360</name>
</gene>
<proteinExistence type="predicted"/>
<evidence type="ECO:0000256" key="1">
    <source>
        <dbReference type="ARBA" id="ARBA00022741"/>
    </source>
</evidence>
<keyword evidence="2" id="KW-0067">ATP-binding</keyword>
<dbReference type="RefSeq" id="WP_025204904.1">
    <property type="nucleotide sequence ID" value="NZ_CP007033.1"/>
</dbReference>
<dbReference type="Pfam" id="PF01656">
    <property type="entry name" value="CbiA"/>
    <property type="match status" value="1"/>
</dbReference>
<dbReference type="PANTHER" id="PTHR43384">
    <property type="entry name" value="SEPTUM SITE-DETERMINING PROTEIN MIND HOMOLOG, CHLOROPLASTIC-RELATED"/>
    <property type="match status" value="1"/>
</dbReference>
<dbReference type="InterPro" id="IPR002586">
    <property type="entry name" value="CobQ/CobB/MinD/ParA_Nub-bd_dom"/>
</dbReference>
<keyword evidence="1" id="KW-0547">Nucleotide-binding</keyword>
<evidence type="ECO:0000256" key="2">
    <source>
        <dbReference type="ARBA" id="ARBA00022840"/>
    </source>
</evidence>
<accession>A0ABN4BRX5</accession>
<dbReference type="InterPro" id="IPR050625">
    <property type="entry name" value="ParA/MinD_ATPase"/>
</dbReference>
<dbReference type="Proteomes" id="UP000018934">
    <property type="component" value="Chromosome"/>
</dbReference>
<evidence type="ECO:0000259" key="3">
    <source>
        <dbReference type="Pfam" id="PF01656"/>
    </source>
</evidence>
<name>A0ABN4BRX5_DEHRP</name>
<dbReference type="SUPFAM" id="SSF52540">
    <property type="entry name" value="P-loop containing nucleoside triphosphate hydrolases"/>
    <property type="match status" value="1"/>
</dbReference>
<reference evidence="4 5" key="1">
    <citation type="journal article" date="2013" name="Stand. Genomic Sci.">
        <title>Complete genome sequence of Dehalobacter restrictus PER-K23(T.).</title>
        <authorList>
            <person name="Kruse T."/>
            <person name="Maillard J."/>
            <person name="Goodwin L."/>
            <person name="Woyke T."/>
            <person name="Teshima H."/>
            <person name="Bruce D."/>
            <person name="Detter C."/>
            <person name="Tapia R."/>
            <person name="Han C."/>
            <person name="Huntemann M."/>
            <person name="Wei C.L."/>
            <person name="Han J."/>
            <person name="Chen A."/>
            <person name="Kyrpides N."/>
            <person name="Szeto E."/>
            <person name="Markowitz V."/>
            <person name="Ivanova N."/>
            <person name="Pagani I."/>
            <person name="Pati A."/>
            <person name="Pitluck S."/>
            <person name="Nolan M."/>
            <person name="Holliger C."/>
            <person name="Smidt H."/>
        </authorList>
    </citation>
    <scope>NUCLEOTIDE SEQUENCE [LARGE SCALE GENOMIC DNA]</scope>
    <source>
        <strain evidence="5">DSM 9455</strain>
    </source>
</reference>
<dbReference type="Gene3D" id="3.40.50.300">
    <property type="entry name" value="P-loop containing nucleotide triphosphate hydrolases"/>
    <property type="match status" value="1"/>
</dbReference>
<evidence type="ECO:0000313" key="5">
    <source>
        <dbReference type="Proteomes" id="UP000018934"/>
    </source>
</evidence>